<dbReference type="Proteomes" id="UP001190700">
    <property type="component" value="Unassembled WGS sequence"/>
</dbReference>
<dbReference type="EMBL" id="LGRX02012794">
    <property type="protein sequence ID" value="KAK3266850.1"/>
    <property type="molecule type" value="Genomic_DNA"/>
</dbReference>
<accession>A0AAE0FWG1</accession>
<evidence type="ECO:0000313" key="1">
    <source>
        <dbReference type="EMBL" id="KAK3266850.1"/>
    </source>
</evidence>
<proteinExistence type="predicted"/>
<sequence length="281" mass="31973">MFEAHLEFIEHKYSYTQTWRLLNTEEDAESAEKRNPNQGTDDNALQCKNLVIQGIFSSSITKAVAYELPPSTPFEFTIFFHIELAIERLRQSLFHPLELFIYSIPIIRGGSDFKDEVPIQEGHSRTTLASSSSNNVMSLRRFKIAFFRFCFEQGVPTSNIGEKEVEMMNTAGLKIVKDPFSEVYFSGLRWQEHQDSALGADAGCGDGLTDSVTLFLESHCIATHIETDQISLQSFALRYKQFCYSMKLPKTQQAQITPNTPQVVHFGGIYWNLQCLLISLM</sequence>
<name>A0AAE0FWG1_9CHLO</name>
<comment type="caution">
    <text evidence="1">The sequence shown here is derived from an EMBL/GenBank/DDBJ whole genome shotgun (WGS) entry which is preliminary data.</text>
</comment>
<reference evidence="1 2" key="1">
    <citation type="journal article" date="2015" name="Genome Biol. Evol.">
        <title>Comparative Genomics of a Bacterivorous Green Alga Reveals Evolutionary Causalities and Consequences of Phago-Mixotrophic Mode of Nutrition.</title>
        <authorList>
            <person name="Burns J.A."/>
            <person name="Paasch A."/>
            <person name="Narechania A."/>
            <person name="Kim E."/>
        </authorList>
    </citation>
    <scope>NUCLEOTIDE SEQUENCE [LARGE SCALE GENOMIC DNA]</scope>
    <source>
        <strain evidence="1 2">PLY_AMNH</strain>
    </source>
</reference>
<keyword evidence="2" id="KW-1185">Reference proteome</keyword>
<dbReference type="AlphaFoldDB" id="A0AAE0FWG1"/>
<evidence type="ECO:0000313" key="2">
    <source>
        <dbReference type="Proteomes" id="UP001190700"/>
    </source>
</evidence>
<organism evidence="1 2">
    <name type="scientific">Cymbomonas tetramitiformis</name>
    <dbReference type="NCBI Taxonomy" id="36881"/>
    <lineage>
        <taxon>Eukaryota</taxon>
        <taxon>Viridiplantae</taxon>
        <taxon>Chlorophyta</taxon>
        <taxon>Pyramimonadophyceae</taxon>
        <taxon>Pyramimonadales</taxon>
        <taxon>Pyramimonadaceae</taxon>
        <taxon>Cymbomonas</taxon>
    </lineage>
</organism>
<gene>
    <name evidence="1" type="ORF">CYMTET_24558</name>
</gene>
<protein>
    <submittedName>
        <fullName evidence="1">Uncharacterized protein</fullName>
    </submittedName>
</protein>